<proteinExistence type="predicted"/>
<evidence type="ECO:0000256" key="2">
    <source>
        <dbReference type="ARBA" id="ARBA00022540"/>
    </source>
</evidence>
<feature type="compositionally biased region" description="Basic and acidic residues" evidence="4">
    <location>
        <begin position="16"/>
        <end position="26"/>
    </location>
</feature>
<protein>
    <submittedName>
        <fullName evidence="5">Uncharacterized protein</fullName>
    </submittedName>
</protein>
<sequence>MDSWDTEPLASGRMKMPLDTKSKWEGEDADEDVVDSWDQEEEEEDEGNVTPPPPVLAKDSALIKKNIKKTGDKIDEKRRRGLETDLNYDDEDKEMTPEEKLAEKLKHQKLQEESDLSLAKEVFGVIGTSGLESKEDFDALKEEVLKVVADCSKDANYVTFTEDMVHSLCIHLSSADIKKIHTWLGNLHIEKSKLEKGDKSKKSKAKGKAKLKLEGDNDYTTEYSNYAEDFDDFI</sequence>
<dbReference type="Proteomes" id="UP000466442">
    <property type="component" value="Linkage Group LG1"/>
</dbReference>
<dbReference type="PANTHER" id="PTHR21681:SF0">
    <property type="entry name" value="EUKARYOTIC TRANSLATION INITIATION FACTOR 3 SUBUNIT J"/>
    <property type="match status" value="1"/>
</dbReference>
<dbReference type="InterPro" id="IPR013906">
    <property type="entry name" value="eIF3j"/>
</dbReference>
<keyword evidence="6" id="KW-1185">Reference proteome</keyword>
<evidence type="ECO:0000256" key="4">
    <source>
        <dbReference type="SAM" id="MobiDB-lite"/>
    </source>
</evidence>
<evidence type="ECO:0000313" key="6">
    <source>
        <dbReference type="Proteomes" id="UP000466442"/>
    </source>
</evidence>
<evidence type="ECO:0000256" key="1">
    <source>
        <dbReference type="ARBA" id="ARBA00022490"/>
    </source>
</evidence>
<name>A0A6A4K3X0_APOLU</name>
<dbReference type="EMBL" id="WIXP02000001">
    <property type="protein sequence ID" value="KAF6216247.1"/>
    <property type="molecule type" value="Genomic_DNA"/>
</dbReference>
<dbReference type="GO" id="GO:0005852">
    <property type="term" value="C:eukaryotic translation initiation factor 3 complex"/>
    <property type="evidence" value="ECO:0007669"/>
    <property type="project" value="InterPro"/>
</dbReference>
<evidence type="ECO:0000256" key="3">
    <source>
        <dbReference type="ARBA" id="ARBA00022917"/>
    </source>
</evidence>
<dbReference type="GO" id="GO:0003743">
    <property type="term" value="F:translation initiation factor activity"/>
    <property type="evidence" value="ECO:0007669"/>
    <property type="project" value="UniProtKB-KW"/>
</dbReference>
<dbReference type="OrthoDB" id="20381at2759"/>
<keyword evidence="2" id="KW-0396">Initiation factor</keyword>
<organism evidence="5 6">
    <name type="scientific">Apolygus lucorum</name>
    <name type="common">Small green plant bug</name>
    <name type="synonym">Lygocoris lucorum</name>
    <dbReference type="NCBI Taxonomy" id="248454"/>
    <lineage>
        <taxon>Eukaryota</taxon>
        <taxon>Metazoa</taxon>
        <taxon>Ecdysozoa</taxon>
        <taxon>Arthropoda</taxon>
        <taxon>Hexapoda</taxon>
        <taxon>Insecta</taxon>
        <taxon>Pterygota</taxon>
        <taxon>Neoptera</taxon>
        <taxon>Paraneoptera</taxon>
        <taxon>Hemiptera</taxon>
        <taxon>Heteroptera</taxon>
        <taxon>Panheteroptera</taxon>
        <taxon>Cimicomorpha</taxon>
        <taxon>Miridae</taxon>
        <taxon>Mirini</taxon>
        <taxon>Apolygus</taxon>
    </lineage>
</organism>
<accession>A0A6A4K3X0</accession>
<dbReference type="Pfam" id="PF08597">
    <property type="entry name" value="eIF3_subunit"/>
    <property type="match status" value="1"/>
</dbReference>
<dbReference type="PANTHER" id="PTHR21681">
    <property type="entry name" value="EUKARYOTIC TRANSLATION INITIATION FACTOR 3 SUBUNIT J"/>
    <property type="match status" value="1"/>
</dbReference>
<feature type="region of interest" description="Disordered" evidence="4">
    <location>
        <begin position="1"/>
        <end position="63"/>
    </location>
</feature>
<dbReference type="Gene3D" id="1.10.246.60">
    <property type="entry name" value="Eukaryotic translation initiation factor 3 like domains"/>
    <property type="match status" value="1"/>
</dbReference>
<dbReference type="AlphaFoldDB" id="A0A6A4K3X0"/>
<evidence type="ECO:0000313" key="5">
    <source>
        <dbReference type="EMBL" id="KAF6216247.1"/>
    </source>
</evidence>
<gene>
    <name evidence="5" type="ORF">GE061_000587</name>
</gene>
<reference evidence="5" key="1">
    <citation type="journal article" date="2021" name="Mol. Ecol. Resour.">
        <title>Apolygus lucorum genome provides insights into omnivorousness and mesophyll feeding.</title>
        <authorList>
            <person name="Liu Y."/>
            <person name="Liu H."/>
            <person name="Wang H."/>
            <person name="Huang T."/>
            <person name="Liu B."/>
            <person name="Yang B."/>
            <person name="Yin L."/>
            <person name="Li B."/>
            <person name="Zhang Y."/>
            <person name="Zhang S."/>
            <person name="Jiang F."/>
            <person name="Zhang X."/>
            <person name="Ren Y."/>
            <person name="Wang B."/>
            <person name="Wang S."/>
            <person name="Lu Y."/>
            <person name="Wu K."/>
            <person name="Fan W."/>
            <person name="Wang G."/>
        </authorList>
    </citation>
    <scope>NUCLEOTIDE SEQUENCE</scope>
    <source>
        <strain evidence="5">12Hb</strain>
    </source>
</reference>
<dbReference type="InterPro" id="IPR023194">
    <property type="entry name" value="eIF3-like_dom_sf"/>
</dbReference>
<feature type="compositionally biased region" description="Acidic residues" evidence="4">
    <location>
        <begin position="27"/>
        <end position="47"/>
    </location>
</feature>
<comment type="caution">
    <text evidence="5">The sequence shown here is derived from an EMBL/GenBank/DDBJ whole genome shotgun (WGS) entry which is preliminary data.</text>
</comment>
<keyword evidence="1" id="KW-0963">Cytoplasm</keyword>
<keyword evidence="3" id="KW-0648">Protein biosynthesis</keyword>